<name>A0A0W8F0P2_9ZZZZ</name>
<organism evidence="1">
    <name type="scientific">hydrocarbon metagenome</name>
    <dbReference type="NCBI Taxonomy" id="938273"/>
    <lineage>
        <taxon>unclassified sequences</taxon>
        <taxon>metagenomes</taxon>
        <taxon>ecological metagenomes</taxon>
    </lineage>
</organism>
<accession>A0A0W8F0P2</accession>
<comment type="caution">
    <text evidence="1">The sequence shown here is derived from an EMBL/GenBank/DDBJ whole genome shotgun (WGS) entry which is preliminary data.</text>
</comment>
<dbReference type="AlphaFoldDB" id="A0A0W8F0P2"/>
<proteinExistence type="predicted"/>
<dbReference type="EMBL" id="LNQE01001665">
    <property type="protein sequence ID" value="KUG14377.1"/>
    <property type="molecule type" value="Genomic_DNA"/>
</dbReference>
<protein>
    <submittedName>
        <fullName evidence="1">Uncharacterized protein</fullName>
    </submittedName>
</protein>
<sequence>MTKRTVTILLVVTVLVFALFLAPVHAANPIPPSNETSKLSVQISASSVGSLYSNSDLLYTQGNGNLADNPPLAPGEGQSTAGYAEKTVATSGSTEYTKLINLDTSSKSQPQNNLETVRVVDYTNTGDGNGAGIMYSNEAVYIDTCATASDGQESCCVWGSSADTVLPASCISVNTGSTVYLDEGRIASDSSARTVSSDIDEGVSVSYTVDIGGSGQTGNDTAVGKATVYVDAIIMEGSGNETNLSSVVAYDESVTVDGLISIAMQTGYSSP</sequence>
<reference evidence="1" key="1">
    <citation type="journal article" date="2015" name="Proc. Natl. Acad. Sci. U.S.A.">
        <title>Networks of energetic and metabolic interactions define dynamics in microbial communities.</title>
        <authorList>
            <person name="Embree M."/>
            <person name="Liu J.K."/>
            <person name="Al-Bassam M.M."/>
            <person name="Zengler K."/>
        </authorList>
    </citation>
    <scope>NUCLEOTIDE SEQUENCE</scope>
</reference>
<gene>
    <name evidence="1" type="ORF">ASZ90_015970</name>
</gene>
<evidence type="ECO:0000313" key="1">
    <source>
        <dbReference type="EMBL" id="KUG14377.1"/>
    </source>
</evidence>